<dbReference type="AlphaFoldDB" id="A0A8K0SAJ3"/>
<feature type="compositionally biased region" description="Polar residues" evidence="1">
    <location>
        <begin position="103"/>
        <end position="120"/>
    </location>
</feature>
<dbReference type="EMBL" id="JAGPXF010000001">
    <property type="protein sequence ID" value="KAH7262892.1"/>
    <property type="molecule type" value="Genomic_DNA"/>
</dbReference>
<evidence type="ECO:0000313" key="3">
    <source>
        <dbReference type="Proteomes" id="UP000813427"/>
    </source>
</evidence>
<protein>
    <submittedName>
        <fullName evidence="2">Uncharacterized protein</fullName>
    </submittedName>
</protein>
<reference evidence="2" key="1">
    <citation type="journal article" date="2021" name="Nat. Commun.">
        <title>Genetic determinants of endophytism in the Arabidopsis root mycobiome.</title>
        <authorList>
            <person name="Mesny F."/>
            <person name="Miyauchi S."/>
            <person name="Thiergart T."/>
            <person name="Pickel B."/>
            <person name="Atanasova L."/>
            <person name="Karlsson M."/>
            <person name="Huettel B."/>
            <person name="Barry K.W."/>
            <person name="Haridas S."/>
            <person name="Chen C."/>
            <person name="Bauer D."/>
            <person name="Andreopoulos W."/>
            <person name="Pangilinan J."/>
            <person name="LaButti K."/>
            <person name="Riley R."/>
            <person name="Lipzen A."/>
            <person name="Clum A."/>
            <person name="Drula E."/>
            <person name="Henrissat B."/>
            <person name="Kohler A."/>
            <person name="Grigoriev I.V."/>
            <person name="Martin F.M."/>
            <person name="Hacquard S."/>
        </authorList>
    </citation>
    <scope>NUCLEOTIDE SEQUENCE</scope>
    <source>
        <strain evidence="2">MPI-SDFR-AT-0068</strain>
    </source>
</reference>
<accession>A0A8K0SAJ3</accession>
<feature type="compositionally biased region" description="Basic and acidic residues" evidence="1">
    <location>
        <begin position="46"/>
        <end position="58"/>
    </location>
</feature>
<comment type="caution">
    <text evidence="2">The sequence shown here is derived from an EMBL/GenBank/DDBJ whole genome shotgun (WGS) entry which is preliminary data.</text>
</comment>
<evidence type="ECO:0000313" key="2">
    <source>
        <dbReference type="EMBL" id="KAH7262892.1"/>
    </source>
</evidence>
<name>A0A8K0SAJ3_9HYPO</name>
<dbReference type="OrthoDB" id="5085999at2759"/>
<feature type="region of interest" description="Disordered" evidence="1">
    <location>
        <begin position="99"/>
        <end position="124"/>
    </location>
</feature>
<feature type="compositionally biased region" description="Low complexity" evidence="1">
    <location>
        <begin position="13"/>
        <end position="23"/>
    </location>
</feature>
<gene>
    <name evidence="2" type="ORF">BKA59DRAFT_505913</name>
</gene>
<dbReference type="Proteomes" id="UP000813427">
    <property type="component" value="Unassembled WGS sequence"/>
</dbReference>
<feature type="region of interest" description="Disordered" evidence="1">
    <location>
        <begin position="1"/>
        <end position="69"/>
    </location>
</feature>
<proteinExistence type="predicted"/>
<keyword evidence="3" id="KW-1185">Reference proteome</keyword>
<sequence>MANHSDRTGRQLSINTSSTASSSRYRQRHDQSPEPTFSPTGLLGNRYDERRQEMEARSQEQTPESPFTGGLLQSLAEFEAEQRVIRTNYVASYDSFGTRPTRAVSTSATSYRSQPSSQDFTRPRTLSVASVRTDSIYRAQTGVTPPPLLDMTSTLPRRQAWRDRSTQGPRSSFGRPLGLPENSIHQWNAQPHSLSRSQSVAVRPASNVSAIERRTSSATAPVRPTWNEAAQSEPKRRGTLRRC</sequence>
<feature type="region of interest" description="Disordered" evidence="1">
    <location>
        <begin position="195"/>
        <end position="243"/>
    </location>
</feature>
<evidence type="ECO:0000256" key="1">
    <source>
        <dbReference type="SAM" id="MobiDB-lite"/>
    </source>
</evidence>
<organism evidence="2 3">
    <name type="scientific">Fusarium tricinctum</name>
    <dbReference type="NCBI Taxonomy" id="61284"/>
    <lineage>
        <taxon>Eukaryota</taxon>
        <taxon>Fungi</taxon>
        <taxon>Dikarya</taxon>
        <taxon>Ascomycota</taxon>
        <taxon>Pezizomycotina</taxon>
        <taxon>Sordariomycetes</taxon>
        <taxon>Hypocreomycetidae</taxon>
        <taxon>Hypocreales</taxon>
        <taxon>Nectriaceae</taxon>
        <taxon>Fusarium</taxon>
        <taxon>Fusarium tricinctum species complex</taxon>
    </lineage>
</organism>